<dbReference type="SUPFAM" id="SSF48008">
    <property type="entry name" value="GntR ligand-binding domain-like"/>
    <property type="match status" value="1"/>
</dbReference>
<comment type="caution">
    <text evidence="4">The sequence shown here is derived from an EMBL/GenBank/DDBJ whole genome shotgun (WGS) entry which is preliminary data.</text>
</comment>
<gene>
    <name evidence="4" type="ORF">AB7878_03995</name>
</gene>
<reference evidence="4 5" key="1">
    <citation type="submission" date="2024-07" db="EMBL/GenBank/DDBJ databases">
        <title>Molecular mechanisms and environmental adaptations of flagellar loss and biofilm growth of Rhodanobacter under environmental stress.</title>
        <authorList>
            <person name="Chen M."/>
        </authorList>
    </citation>
    <scope>NUCLEOTIDE SEQUENCE [LARGE SCALE GENOMIC DNA]</scope>
    <source>
        <strain evidence="4 5">RS22</strain>
    </source>
</reference>
<evidence type="ECO:0000313" key="4">
    <source>
        <dbReference type="EMBL" id="MEY2181569.1"/>
    </source>
</evidence>
<keyword evidence="1" id="KW-0805">Transcription regulation</keyword>
<dbReference type="EMBL" id="JBGBPY010000001">
    <property type="protein sequence ID" value="MEY2181569.1"/>
    <property type="molecule type" value="Genomic_DNA"/>
</dbReference>
<evidence type="ECO:0000313" key="5">
    <source>
        <dbReference type="Proteomes" id="UP001562159"/>
    </source>
</evidence>
<dbReference type="Proteomes" id="UP001562159">
    <property type="component" value="Unassembled WGS sequence"/>
</dbReference>
<dbReference type="Gene3D" id="1.20.120.530">
    <property type="entry name" value="GntR ligand-binding domain-like"/>
    <property type="match status" value="1"/>
</dbReference>
<evidence type="ECO:0000256" key="2">
    <source>
        <dbReference type="ARBA" id="ARBA00023125"/>
    </source>
</evidence>
<keyword evidence="3" id="KW-0804">Transcription</keyword>
<protein>
    <submittedName>
        <fullName evidence="4">FCD domain-containing protein</fullName>
    </submittedName>
</protein>
<organism evidence="4 5">
    <name type="scientific">Rhodanobacter humi</name>
    <dbReference type="NCBI Taxonomy" id="1888173"/>
    <lineage>
        <taxon>Bacteria</taxon>
        <taxon>Pseudomonadati</taxon>
        <taxon>Pseudomonadota</taxon>
        <taxon>Gammaproteobacteria</taxon>
        <taxon>Lysobacterales</taxon>
        <taxon>Rhodanobacteraceae</taxon>
        <taxon>Rhodanobacter</taxon>
    </lineage>
</organism>
<proteinExistence type="predicted"/>
<dbReference type="InterPro" id="IPR008920">
    <property type="entry name" value="TF_FadR/GntR_C"/>
</dbReference>
<accession>A0ABV4AQA4</accession>
<name>A0ABV4AQA4_9GAMM</name>
<evidence type="ECO:0000256" key="1">
    <source>
        <dbReference type="ARBA" id="ARBA00023015"/>
    </source>
</evidence>
<sequence>MLPAGDFVGKLLEMCEAIGLANAVTAARRRDDEQLGRIEAACDAMTAEADPAPGACTELAFREAFARHRQRAEDLHVRGDRERAARLPRIRRVHRWRCPVCAAARRKLLGAIRRRQPEAARRAMQEMLAGWRGDAGRHAGTAEAA</sequence>
<keyword evidence="5" id="KW-1185">Reference proteome</keyword>
<keyword evidence="2" id="KW-0238">DNA-binding</keyword>
<evidence type="ECO:0000256" key="3">
    <source>
        <dbReference type="ARBA" id="ARBA00023163"/>
    </source>
</evidence>